<accession>A0A6J8CGZ4</accession>
<dbReference type="CDD" id="cd19776">
    <property type="entry name" value="Bbox2_TRIM25_C-IV"/>
    <property type="match status" value="1"/>
</dbReference>
<protein>
    <recommendedName>
        <fullName evidence="3">B box-type domain-containing protein</fullName>
    </recommendedName>
</protein>
<dbReference type="EMBL" id="CACVKT020005268">
    <property type="protein sequence ID" value="CAC5394274.1"/>
    <property type="molecule type" value="Genomic_DNA"/>
</dbReference>
<dbReference type="Proteomes" id="UP000507470">
    <property type="component" value="Unassembled WGS sequence"/>
</dbReference>
<dbReference type="Gene3D" id="3.30.160.60">
    <property type="entry name" value="Classic Zinc Finger"/>
    <property type="match status" value="1"/>
</dbReference>
<reference evidence="1 2" key="1">
    <citation type="submission" date="2020-06" db="EMBL/GenBank/DDBJ databases">
        <authorList>
            <person name="Li R."/>
            <person name="Bekaert M."/>
        </authorList>
    </citation>
    <scope>NUCLEOTIDE SEQUENCE [LARGE SCALE GENOMIC DNA]</scope>
    <source>
        <strain evidence="2">wild</strain>
    </source>
</reference>
<name>A0A6J8CGZ4_MYTCO</name>
<dbReference type="OrthoDB" id="6082856at2759"/>
<dbReference type="SUPFAM" id="SSF57845">
    <property type="entry name" value="B-box zinc-binding domain"/>
    <property type="match status" value="1"/>
</dbReference>
<evidence type="ECO:0000313" key="2">
    <source>
        <dbReference type="Proteomes" id="UP000507470"/>
    </source>
</evidence>
<organism evidence="1 2">
    <name type="scientific">Mytilus coruscus</name>
    <name type="common">Sea mussel</name>
    <dbReference type="NCBI Taxonomy" id="42192"/>
    <lineage>
        <taxon>Eukaryota</taxon>
        <taxon>Metazoa</taxon>
        <taxon>Spiralia</taxon>
        <taxon>Lophotrochozoa</taxon>
        <taxon>Mollusca</taxon>
        <taxon>Bivalvia</taxon>
        <taxon>Autobranchia</taxon>
        <taxon>Pteriomorphia</taxon>
        <taxon>Mytilida</taxon>
        <taxon>Mytiloidea</taxon>
        <taxon>Mytilidae</taxon>
        <taxon>Mytilinae</taxon>
        <taxon>Mytilus</taxon>
    </lineage>
</organism>
<dbReference type="SUPFAM" id="SSF50969">
    <property type="entry name" value="YVTN repeat-like/Quinoprotein amine dehydrogenase"/>
    <property type="match status" value="1"/>
</dbReference>
<sequence length="458" mass="51708">MQSGGTPFEVCELQSCEEHPGKTVEFYCLDYSQPCCTSCTTLSHRKCENVISIQKAASGIKQSTKASNLSQKQREHVIQLGEIIDDRNKNLADHKDRIEETLKDELTSSKKQVNITLKDEVDILSSYRSTFKNWKAVIDNDLEHGSELQCLLEINKIEPKISDLEREMVDLAKNIKVDESPNHTLIDKLGITKVDFHTGQINILQVIDVCNGERTTSRIFIGTYLLFTIRQKQKVVKYNCDGNSLLSELALPSKPEDIGEMTQFKIAISSYKFGVYIVDTDKITLLQSLSLPKIQVYGLCVFNKDQLIISDSKTLTWINFPSGEKVNQRSTLGESIFSSLEQEGYIYGEDDNSVNSVIGNMTKFTYTNDQLSTPRGIGIDLVGNIYIAGCCSKNIHQLTNEGKLIRIIPATTFELRLRGQYVLQEEVINFSLLVCILVRQQYVKLFDLSSSTFYLSIL</sequence>
<dbReference type="InterPro" id="IPR011044">
    <property type="entry name" value="Quino_amine_DH_bsu"/>
</dbReference>
<dbReference type="AlphaFoldDB" id="A0A6J8CGZ4"/>
<gene>
    <name evidence="1" type="ORF">MCOR_29037</name>
</gene>
<keyword evidence="2" id="KW-1185">Reference proteome</keyword>
<proteinExistence type="predicted"/>
<evidence type="ECO:0008006" key="3">
    <source>
        <dbReference type="Google" id="ProtNLM"/>
    </source>
</evidence>
<evidence type="ECO:0000313" key="1">
    <source>
        <dbReference type="EMBL" id="CAC5394274.1"/>
    </source>
</evidence>